<dbReference type="InterPro" id="IPR004821">
    <property type="entry name" value="Cyt_trans-like"/>
</dbReference>
<reference evidence="14" key="1">
    <citation type="journal article" date="2019" name="Int. J. Syst. Evol. Microbiol.">
        <title>The Global Catalogue of Microorganisms (GCM) 10K type strain sequencing project: providing services to taxonomists for standard genome sequencing and annotation.</title>
        <authorList>
            <consortium name="The Broad Institute Genomics Platform"/>
            <consortium name="The Broad Institute Genome Sequencing Center for Infectious Disease"/>
            <person name="Wu L."/>
            <person name="Ma J."/>
        </authorList>
    </citation>
    <scope>NUCLEOTIDE SEQUENCE [LARGE SCALE GENOMIC DNA]</scope>
    <source>
        <strain evidence="14">KCTC 42441</strain>
    </source>
</reference>
<keyword evidence="6 11" id="KW-0548">Nucleotidyltransferase</keyword>
<evidence type="ECO:0000256" key="8">
    <source>
        <dbReference type="ARBA" id="ARBA00022840"/>
    </source>
</evidence>
<keyword evidence="8 11" id="KW-0067">ATP-binding</keyword>
<keyword evidence="7 11" id="KW-0547">Nucleotide-binding</keyword>
<dbReference type="NCBIfam" id="TIGR00482">
    <property type="entry name" value="nicotinate (nicotinamide) nucleotide adenylyltransferase"/>
    <property type="match status" value="1"/>
</dbReference>
<comment type="caution">
    <text evidence="13">The sequence shown here is derived from an EMBL/GenBank/DDBJ whole genome shotgun (WGS) entry which is preliminary data.</text>
</comment>
<evidence type="ECO:0000256" key="2">
    <source>
        <dbReference type="ARBA" id="ARBA00005019"/>
    </source>
</evidence>
<dbReference type="EMBL" id="JBHRYA010000011">
    <property type="protein sequence ID" value="MFC3717365.1"/>
    <property type="molecule type" value="Genomic_DNA"/>
</dbReference>
<dbReference type="HAMAP" id="MF_00244">
    <property type="entry name" value="NaMN_adenylyltr"/>
    <property type="match status" value="1"/>
</dbReference>
<comment type="catalytic activity">
    <reaction evidence="10 11">
        <text>nicotinate beta-D-ribonucleotide + ATP + H(+) = deamido-NAD(+) + diphosphate</text>
        <dbReference type="Rhea" id="RHEA:22860"/>
        <dbReference type="ChEBI" id="CHEBI:15378"/>
        <dbReference type="ChEBI" id="CHEBI:30616"/>
        <dbReference type="ChEBI" id="CHEBI:33019"/>
        <dbReference type="ChEBI" id="CHEBI:57502"/>
        <dbReference type="ChEBI" id="CHEBI:58437"/>
        <dbReference type="EC" id="2.7.7.18"/>
    </reaction>
</comment>
<evidence type="ECO:0000256" key="5">
    <source>
        <dbReference type="ARBA" id="ARBA00022679"/>
    </source>
</evidence>
<evidence type="ECO:0000256" key="9">
    <source>
        <dbReference type="ARBA" id="ARBA00023027"/>
    </source>
</evidence>
<dbReference type="InterPro" id="IPR014729">
    <property type="entry name" value="Rossmann-like_a/b/a_fold"/>
</dbReference>
<evidence type="ECO:0000256" key="6">
    <source>
        <dbReference type="ARBA" id="ARBA00022695"/>
    </source>
</evidence>
<evidence type="ECO:0000259" key="12">
    <source>
        <dbReference type="Pfam" id="PF01467"/>
    </source>
</evidence>
<dbReference type="Proteomes" id="UP001595705">
    <property type="component" value="Unassembled WGS sequence"/>
</dbReference>
<comment type="similarity">
    <text evidence="3 11">Belongs to the NadD family.</text>
</comment>
<dbReference type="Pfam" id="PF01467">
    <property type="entry name" value="CTP_transf_like"/>
    <property type="match status" value="1"/>
</dbReference>
<name>A0ABV7XPC5_9GAMM</name>
<evidence type="ECO:0000256" key="11">
    <source>
        <dbReference type="HAMAP-Rule" id="MF_00244"/>
    </source>
</evidence>
<dbReference type="GO" id="GO:0004515">
    <property type="term" value="F:nicotinate-nucleotide adenylyltransferase activity"/>
    <property type="evidence" value="ECO:0007669"/>
    <property type="project" value="UniProtKB-EC"/>
</dbReference>
<evidence type="ECO:0000256" key="1">
    <source>
        <dbReference type="ARBA" id="ARBA00002324"/>
    </source>
</evidence>
<evidence type="ECO:0000313" key="13">
    <source>
        <dbReference type="EMBL" id="MFC3717365.1"/>
    </source>
</evidence>
<comment type="function">
    <text evidence="1 11">Catalyzes the reversible adenylation of nicotinate mononucleotide (NaMN) to nicotinic acid adenine dinucleotide (NaAD).</text>
</comment>
<organism evidence="13 14">
    <name type="scientific">Luteimonas soli</name>
    <dbReference type="NCBI Taxonomy" id="1648966"/>
    <lineage>
        <taxon>Bacteria</taxon>
        <taxon>Pseudomonadati</taxon>
        <taxon>Pseudomonadota</taxon>
        <taxon>Gammaproteobacteria</taxon>
        <taxon>Lysobacterales</taxon>
        <taxon>Lysobacteraceae</taxon>
        <taxon>Luteimonas</taxon>
    </lineage>
</organism>
<dbReference type="PANTHER" id="PTHR39321:SF3">
    <property type="entry name" value="PHOSPHOPANTETHEINE ADENYLYLTRANSFERASE"/>
    <property type="match status" value="1"/>
</dbReference>
<dbReference type="InterPro" id="IPR005248">
    <property type="entry name" value="NadD/NMNAT"/>
</dbReference>
<proteinExistence type="inferred from homology"/>
<dbReference type="NCBIfam" id="NF000839">
    <property type="entry name" value="PRK00071.1-1"/>
    <property type="match status" value="1"/>
</dbReference>
<dbReference type="PANTHER" id="PTHR39321">
    <property type="entry name" value="NICOTINATE-NUCLEOTIDE ADENYLYLTRANSFERASE-RELATED"/>
    <property type="match status" value="1"/>
</dbReference>
<dbReference type="Gene3D" id="3.40.50.620">
    <property type="entry name" value="HUPs"/>
    <property type="match status" value="1"/>
</dbReference>
<evidence type="ECO:0000256" key="7">
    <source>
        <dbReference type="ARBA" id="ARBA00022741"/>
    </source>
</evidence>
<dbReference type="RefSeq" id="WP_386745266.1">
    <property type="nucleotide sequence ID" value="NZ_JBHRYA010000011.1"/>
</dbReference>
<keyword evidence="5 11" id="KW-0808">Transferase</keyword>
<keyword evidence="14" id="KW-1185">Reference proteome</keyword>
<dbReference type="NCBIfam" id="TIGR00125">
    <property type="entry name" value="cyt_tran_rel"/>
    <property type="match status" value="1"/>
</dbReference>
<dbReference type="EC" id="2.7.7.18" evidence="11"/>
<protein>
    <recommendedName>
        <fullName evidence="11">Probable nicotinate-nucleotide adenylyltransferase</fullName>
        <ecNumber evidence="11">2.7.7.18</ecNumber>
    </recommendedName>
    <alternativeName>
        <fullName evidence="11">Deamido-NAD(+) diphosphorylase</fullName>
    </alternativeName>
    <alternativeName>
        <fullName evidence="11">Deamido-NAD(+) pyrophosphorylase</fullName>
    </alternativeName>
    <alternativeName>
        <fullName evidence="11">Nicotinate mononucleotide adenylyltransferase</fullName>
        <shortName evidence="11">NaMN adenylyltransferase</shortName>
    </alternativeName>
</protein>
<gene>
    <name evidence="11 13" type="primary">nadD</name>
    <name evidence="13" type="ORF">ACFONC_14535</name>
</gene>
<dbReference type="CDD" id="cd02165">
    <property type="entry name" value="NMNAT"/>
    <property type="match status" value="1"/>
</dbReference>
<evidence type="ECO:0000256" key="10">
    <source>
        <dbReference type="ARBA" id="ARBA00048721"/>
    </source>
</evidence>
<sequence length="236" mass="25724">MPPSPQSPAPSPLFVLYGGTFDPVHDGHLAIARAARDLLQATIRLMPAADPPHRAPPGATAGQRAEMLDLAVAGEPGLCVDRRELRREGRSYSIDTLLELRAQIGGDAPAALLVGADSFVGLPDWHRWRELFDHVHFVVAQRPGSPLDHDLRPELAAALAGRWCTSPEALREVPAGRVLRLQQPLHDESATSIRARIAAGEPWRDQVPAAVADYIQYHRLYLNGDEGRGPDTPPRL</sequence>
<dbReference type="SUPFAM" id="SSF52374">
    <property type="entry name" value="Nucleotidylyl transferase"/>
    <property type="match status" value="1"/>
</dbReference>
<comment type="pathway">
    <text evidence="2 11">Cofactor biosynthesis; NAD(+) biosynthesis; deamido-NAD(+) from nicotinate D-ribonucleotide: step 1/1.</text>
</comment>
<accession>A0ABV7XPC5</accession>
<evidence type="ECO:0000256" key="4">
    <source>
        <dbReference type="ARBA" id="ARBA00022642"/>
    </source>
</evidence>
<keyword evidence="4 11" id="KW-0662">Pyridine nucleotide biosynthesis</keyword>
<evidence type="ECO:0000256" key="3">
    <source>
        <dbReference type="ARBA" id="ARBA00009014"/>
    </source>
</evidence>
<evidence type="ECO:0000313" key="14">
    <source>
        <dbReference type="Proteomes" id="UP001595705"/>
    </source>
</evidence>
<feature type="domain" description="Cytidyltransferase-like" evidence="12">
    <location>
        <begin position="16"/>
        <end position="196"/>
    </location>
</feature>
<keyword evidence="9 11" id="KW-0520">NAD</keyword>